<keyword evidence="3" id="KW-1185">Reference proteome</keyword>
<organism evidence="2 3">
    <name type="scientific">Nocardia uniformis</name>
    <dbReference type="NCBI Taxonomy" id="53432"/>
    <lineage>
        <taxon>Bacteria</taxon>
        <taxon>Bacillati</taxon>
        <taxon>Actinomycetota</taxon>
        <taxon>Actinomycetes</taxon>
        <taxon>Mycobacteriales</taxon>
        <taxon>Nocardiaceae</taxon>
        <taxon>Nocardia</taxon>
    </lineage>
</organism>
<name>A0A849CCF7_9NOCA</name>
<accession>A0A849CCF7</accession>
<comment type="caution">
    <text evidence="2">The sequence shown here is derived from an EMBL/GenBank/DDBJ whole genome shotgun (WGS) entry which is preliminary data.</text>
</comment>
<keyword evidence="1" id="KW-1133">Transmembrane helix</keyword>
<sequence>MAVVNPIVPAAGPRPVPEDVRTAAQLWWAALTVGVVQVIATIFTQFGNRKDLAEEFFDQVKADQPSATMPQVELAVVVMLIGMAVLWLLLLLGAAAGMAYLLFRGKAWARTLLTVFAAFLIVGAIGSLFGPGDLDGPAALIGGGASIVQAVLAGGAVFLCYRKESDAHFRPGPQ</sequence>
<feature type="transmembrane region" description="Helical" evidence="1">
    <location>
        <begin position="112"/>
        <end position="132"/>
    </location>
</feature>
<dbReference type="AlphaFoldDB" id="A0A849CCF7"/>
<feature type="transmembrane region" description="Helical" evidence="1">
    <location>
        <begin position="26"/>
        <end position="46"/>
    </location>
</feature>
<dbReference type="EMBL" id="JABELX010000021">
    <property type="protein sequence ID" value="NNH75438.1"/>
    <property type="molecule type" value="Genomic_DNA"/>
</dbReference>
<gene>
    <name evidence="2" type="ORF">HLB23_37275</name>
</gene>
<feature type="transmembrane region" description="Helical" evidence="1">
    <location>
        <begin position="74"/>
        <end position="103"/>
    </location>
</feature>
<reference evidence="2 3" key="1">
    <citation type="submission" date="2020-05" db="EMBL/GenBank/DDBJ databases">
        <title>MicrobeNet Type strains.</title>
        <authorList>
            <person name="Nicholson A.C."/>
        </authorList>
    </citation>
    <scope>NUCLEOTIDE SEQUENCE [LARGE SCALE GENOMIC DNA]</scope>
    <source>
        <strain evidence="2 3">JCM 3224</strain>
    </source>
</reference>
<evidence type="ECO:0000313" key="3">
    <source>
        <dbReference type="Proteomes" id="UP000586827"/>
    </source>
</evidence>
<keyword evidence="1" id="KW-0812">Transmembrane</keyword>
<dbReference type="Proteomes" id="UP000586827">
    <property type="component" value="Unassembled WGS sequence"/>
</dbReference>
<proteinExistence type="predicted"/>
<keyword evidence="1" id="KW-0472">Membrane</keyword>
<evidence type="ECO:0000256" key="1">
    <source>
        <dbReference type="SAM" id="Phobius"/>
    </source>
</evidence>
<evidence type="ECO:0000313" key="2">
    <source>
        <dbReference type="EMBL" id="NNH75438.1"/>
    </source>
</evidence>
<protein>
    <submittedName>
        <fullName evidence="2">Uncharacterized protein</fullName>
    </submittedName>
</protein>
<feature type="transmembrane region" description="Helical" evidence="1">
    <location>
        <begin position="138"/>
        <end position="161"/>
    </location>
</feature>